<feature type="region of interest" description="Disordered" evidence="1">
    <location>
        <begin position="40"/>
        <end position="138"/>
    </location>
</feature>
<keyword evidence="2" id="KW-0812">Transmembrane</keyword>
<feature type="compositionally biased region" description="Basic and acidic residues" evidence="1">
    <location>
        <begin position="59"/>
        <end position="90"/>
    </location>
</feature>
<dbReference type="Proteomes" id="UP001336020">
    <property type="component" value="Unassembled WGS sequence"/>
</dbReference>
<evidence type="ECO:0000256" key="2">
    <source>
        <dbReference type="SAM" id="Phobius"/>
    </source>
</evidence>
<feature type="transmembrane region" description="Helical" evidence="2">
    <location>
        <begin position="171"/>
        <end position="189"/>
    </location>
</feature>
<feature type="transmembrane region" description="Helical" evidence="2">
    <location>
        <begin position="149"/>
        <end position="165"/>
    </location>
</feature>
<feature type="transmembrane region" description="Helical" evidence="2">
    <location>
        <begin position="6"/>
        <end position="23"/>
    </location>
</feature>
<reference evidence="3 4" key="1">
    <citation type="submission" date="2023-07" db="EMBL/GenBank/DDBJ databases">
        <authorList>
            <person name="Girao M."/>
            <person name="Carvalho M.F."/>
        </authorList>
    </citation>
    <scope>NUCLEOTIDE SEQUENCE [LARGE SCALE GENOMIC DNA]</scope>
    <source>
        <strain evidence="3 4">YIM65754</strain>
    </source>
</reference>
<evidence type="ECO:0000313" key="3">
    <source>
        <dbReference type="EMBL" id="MEE2059753.1"/>
    </source>
</evidence>
<gene>
    <name evidence="3" type="ORF">Q7514_19730</name>
</gene>
<sequence length="289" mass="32797">MPNSLLWIGLVAVWLFVLVPMLVTKRPRIRQTTDAALATRVLHRGDEKPKAPRGPAAGHRTDPNWRPSRDHTHRHAEARMNTQTDDRPDTELEFTDLDNAAPGNSDEYQYEVDRPPVRQSVPRRRGRGGFDPQADAEASAERYEFRQRAVLGLLIGAIMTAALGLILSPVMWWACGLVVAAFVGYLFYLRRQVRLEQDIRRRRMARLQRSAATGVHVRGEGDFGEVPSRLRRPGAVVLELDDEDPEFEHLDRFDDEYDDYGDLDYVDSAHADPGYDEPDDFPVRRASGA</sequence>
<feature type="region of interest" description="Disordered" evidence="1">
    <location>
        <begin position="261"/>
        <end position="289"/>
    </location>
</feature>
<name>A0ABU7LDY8_9NOCA</name>
<keyword evidence="2" id="KW-0472">Membrane</keyword>
<proteinExistence type="predicted"/>
<organism evidence="3 4">
    <name type="scientific">Rhodococcus artemisiae</name>
    <dbReference type="NCBI Taxonomy" id="714159"/>
    <lineage>
        <taxon>Bacteria</taxon>
        <taxon>Bacillati</taxon>
        <taxon>Actinomycetota</taxon>
        <taxon>Actinomycetes</taxon>
        <taxon>Mycobacteriales</taxon>
        <taxon>Nocardiaceae</taxon>
        <taxon>Rhodococcus</taxon>
    </lineage>
</organism>
<protein>
    <recommendedName>
        <fullName evidence="5">Transmembrane protein</fullName>
    </recommendedName>
</protein>
<dbReference type="RefSeq" id="WP_330134965.1">
    <property type="nucleotide sequence ID" value="NZ_JAUTXY010000009.1"/>
</dbReference>
<evidence type="ECO:0000256" key="1">
    <source>
        <dbReference type="SAM" id="MobiDB-lite"/>
    </source>
</evidence>
<dbReference type="EMBL" id="JAUTXY010000009">
    <property type="protein sequence ID" value="MEE2059753.1"/>
    <property type="molecule type" value="Genomic_DNA"/>
</dbReference>
<comment type="caution">
    <text evidence="3">The sequence shown here is derived from an EMBL/GenBank/DDBJ whole genome shotgun (WGS) entry which is preliminary data.</text>
</comment>
<accession>A0ABU7LDY8</accession>
<keyword evidence="4" id="KW-1185">Reference proteome</keyword>
<dbReference type="InterPro" id="IPR053779">
    <property type="entry name" value="GlpR"/>
</dbReference>
<evidence type="ECO:0008006" key="5">
    <source>
        <dbReference type="Google" id="ProtNLM"/>
    </source>
</evidence>
<evidence type="ECO:0000313" key="4">
    <source>
        <dbReference type="Proteomes" id="UP001336020"/>
    </source>
</evidence>
<dbReference type="NCBIfam" id="NF045516">
    <property type="entry name" value="GlpR"/>
    <property type="match status" value="1"/>
</dbReference>
<keyword evidence="2" id="KW-1133">Transmembrane helix</keyword>